<dbReference type="AlphaFoldDB" id="A0A942Z8I1"/>
<sequence>MTVNKKCFIITPIGGDGSEIRRKADGVINSVIKPILKEMGFTDIKAAHEITSPGSINKQVINRIIEDDLVIANLTGLNPNVMYELAVRHATMKPIVHICENNTKLPFDIVDQRSIFYNDDMYGTEELKSKLVKMVNSCLDVENKDNPIYSATQDKIFREVAASSNETNLEGYVIDRIDNLEALIQNLSNNITNKYQVSSYTEEFVLDIESSEEINLDNLINNIYKNCKKENIKLENFSISEPSKNKSNVNSVINMYMQLQSYHIKPTKTQVTKIISSSLDKNMKLLRLDMLPF</sequence>
<dbReference type="Proteomes" id="UP000724672">
    <property type="component" value="Unassembled WGS sequence"/>
</dbReference>
<name>A0A942Z8I1_9FIRM</name>
<evidence type="ECO:0008006" key="3">
    <source>
        <dbReference type="Google" id="ProtNLM"/>
    </source>
</evidence>
<comment type="caution">
    <text evidence="1">The sequence shown here is derived from an EMBL/GenBank/DDBJ whole genome shotgun (WGS) entry which is preliminary data.</text>
</comment>
<evidence type="ECO:0000313" key="2">
    <source>
        <dbReference type="Proteomes" id="UP000724672"/>
    </source>
</evidence>
<organism evidence="1 2">
    <name type="scientific">Anaeromonas frigoriresistens</name>
    <dbReference type="NCBI Taxonomy" id="2683708"/>
    <lineage>
        <taxon>Bacteria</taxon>
        <taxon>Bacillati</taxon>
        <taxon>Bacillota</taxon>
        <taxon>Tissierellia</taxon>
        <taxon>Tissierellales</taxon>
        <taxon>Thermohalobacteraceae</taxon>
        <taxon>Anaeromonas</taxon>
    </lineage>
</organism>
<reference evidence="1" key="1">
    <citation type="submission" date="2019-12" db="EMBL/GenBank/DDBJ databases">
        <title>Clostridiaceae gen. nov. sp. nov., isolated from sediment in Xinjiang, China.</title>
        <authorList>
            <person name="Zhang R."/>
        </authorList>
    </citation>
    <scope>NUCLEOTIDE SEQUENCE</scope>
    <source>
        <strain evidence="1">D2Q-11</strain>
    </source>
</reference>
<accession>A0A942Z8I1</accession>
<proteinExistence type="predicted"/>
<protein>
    <recommendedName>
        <fullName evidence="3">Nucleoside 2-deoxyribosyltransferase</fullName>
    </recommendedName>
</protein>
<dbReference type="EMBL" id="WSFT01000053">
    <property type="protein sequence ID" value="MBS4539812.1"/>
    <property type="molecule type" value="Genomic_DNA"/>
</dbReference>
<dbReference type="Gene3D" id="3.40.50.450">
    <property type="match status" value="1"/>
</dbReference>
<keyword evidence="2" id="KW-1185">Reference proteome</keyword>
<gene>
    <name evidence="1" type="ORF">GOQ27_15160</name>
</gene>
<dbReference type="RefSeq" id="WP_203367726.1">
    <property type="nucleotide sequence ID" value="NZ_WSFT01000053.1"/>
</dbReference>
<evidence type="ECO:0000313" key="1">
    <source>
        <dbReference type="EMBL" id="MBS4539812.1"/>
    </source>
</evidence>